<evidence type="ECO:0000313" key="1">
    <source>
        <dbReference type="EMBL" id="EFD01136.1"/>
    </source>
</evidence>
<dbReference type="HOGENOM" id="CLU_2734555_0_0_9"/>
<reference evidence="1 2" key="1">
    <citation type="submission" date="2010-01" db="EMBL/GenBank/DDBJ databases">
        <authorList>
            <person name="Weinstock G."/>
            <person name="Sodergren E."/>
            <person name="Clifton S."/>
            <person name="Fulton L."/>
            <person name="Fulton B."/>
            <person name="Courtney L."/>
            <person name="Fronick C."/>
            <person name="Harrison M."/>
            <person name="Strong C."/>
            <person name="Farmer C."/>
            <person name="Delahaunty K."/>
            <person name="Markovic C."/>
            <person name="Hall O."/>
            <person name="Minx P."/>
            <person name="Tomlinson C."/>
            <person name="Mitreva M."/>
            <person name="Nelson J."/>
            <person name="Hou S."/>
            <person name="Wollam A."/>
            <person name="Pepin K.H."/>
            <person name="Johnson M."/>
            <person name="Bhonagiri V."/>
            <person name="Nash W.E."/>
            <person name="Warren W."/>
            <person name="Chinwalla A."/>
            <person name="Mardis E.R."/>
            <person name="Wilson R.K."/>
        </authorList>
    </citation>
    <scope>NUCLEOTIDE SEQUENCE [LARGE SCALE GENOMIC DNA]</scope>
    <source>
        <strain evidence="1 2">DSM 13479</strain>
    </source>
</reference>
<name>D3AAL6_9FIRM</name>
<dbReference type="EMBL" id="ACIO01000037">
    <property type="protein sequence ID" value="EFD01136.1"/>
    <property type="molecule type" value="Genomic_DNA"/>
</dbReference>
<sequence length="71" mass="8197">MNELQSTGYAAAEETGSLCSRFFCVYRTLYRRFCFRAFFLRDTGQDVNCNLSAGNRQAETGKDRKIERNLV</sequence>
<proteinExistence type="predicted"/>
<organism evidence="1 2">
    <name type="scientific">Hungatella hathewayi DSM 13479</name>
    <dbReference type="NCBI Taxonomy" id="566550"/>
    <lineage>
        <taxon>Bacteria</taxon>
        <taxon>Bacillati</taxon>
        <taxon>Bacillota</taxon>
        <taxon>Clostridia</taxon>
        <taxon>Lachnospirales</taxon>
        <taxon>Lachnospiraceae</taxon>
        <taxon>Hungatella</taxon>
    </lineage>
</organism>
<gene>
    <name evidence="1" type="ORF">CLOSTHATH_00637</name>
</gene>
<accession>D3AAL6</accession>
<comment type="caution">
    <text evidence="1">The sequence shown here is derived from an EMBL/GenBank/DDBJ whole genome shotgun (WGS) entry which is preliminary data.</text>
</comment>
<dbReference type="AlphaFoldDB" id="D3AAL6"/>
<evidence type="ECO:0000313" key="2">
    <source>
        <dbReference type="Proteomes" id="UP000004968"/>
    </source>
</evidence>
<dbReference type="Proteomes" id="UP000004968">
    <property type="component" value="Unassembled WGS sequence"/>
</dbReference>
<protein>
    <submittedName>
        <fullName evidence="1">Uncharacterized protein</fullName>
    </submittedName>
</protein>